<protein>
    <recommendedName>
        <fullName evidence="6">DUF881 domain-containing protein</fullName>
    </recommendedName>
</protein>
<evidence type="ECO:0000256" key="1">
    <source>
        <dbReference type="ARBA" id="ARBA00009108"/>
    </source>
</evidence>
<dbReference type="KEGG" id="aacx:DEACI_0545"/>
<reference evidence="3" key="2">
    <citation type="submission" date="2020-01" db="EMBL/GenBank/DDBJ databases">
        <authorList>
            <person name="Hornung B."/>
        </authorList>
    </citation>
    <scope>NUCLEOTIDE SEQUENCE</scope>
    <source>
        <strain evidence="3">PacBioINE</strain>
    </source>
</reference>
<dbReference type="InterPro" id="IPR010273">
    <property type="entry name" value="DUF881"/>
</dbReference>
<keyword evidence="5" id="KW-1185">Reference proteome</keyword>
<dbReference type="PANTHER" id="PTHR37313:SF2">
    <property type="entry name" value="UPF0749 PROTEIN YLXX"/>
    <property type="match status" value="1"/>
</dbReference>
<dbReference type="RefSeq" id="WP_240983662.1">
    <property type="nucleotide sequence ID" value="NZ_CDGJ01000035.1"/>
</dbReference>
<sequence length="235" mass="25848">MVWFKEKRYLIALAALMVGFLFIMLLKAHGLAGNPSAQEGTLPSLIQTEQENQQLAADNDKLRQELDKYAQGESASALAKQQLRDAEMDAGLVAVHGPGIRITLDDAKARGTQTSPENYVIHEAYIRMLVNILWNGGAEAIAVNGQRIMSTTEVFCSGAYIQIGGTRQVPPYVIEAIGDAHNLQSVLQFAYTWDRLGDFQQQYGITRKIEAVKDLHLPAGSLAKFQYAQPVKEGS</sequence>
<name>A0A8S0WVW5_9FIRM</name>
<accession>A0A8S0WVW5</accession>
<dbReference type="Proteomes" id="UP001071230">
    <property type="component" value="Unassembled WGS sequence"/>
</dbReference>
<evidence type="ECO:0000313" key="4">
    <source>
        <dbReference type="EMBL" id="CEJ06875.1"/>
    </source>
</evidence>
<dbReference type="EMBL" id="CDGJ01000035">
    <property type="protein sequence ID" value="CEJ06875.1"/>
    <property type="molecule type" value="Genomic_DNA"/>
</dbReference>
<gene>
    <name evidence="3" type="ORF">DEACI_0545</name>
    <name evidence="4" type="ORF">DEACI_1328</name>
</gene>
<comment type="similarity">
    <text evidence="1">Belongs to the UPF0749 family.</text>
</comment>
<evidence type="ECO:0000313" key="5">
    <source>
        <dbReference type="Proteomes" id="UP001071230"/>
    </source>
</evidence>
<feature type="coiled-coil region" evidence="2">
    <location>
        <begin position="45"/>
        <end position="72"/>
    </location>
</feature>
<evidence type="ECO:0000313" key="3">
    <source>
        <dbReference type="EMBL" id="CAA7599911.1"/>
    </source>
</evidence>
<dbReference type="Proteomes" id="UP000836597">
    <property type="component" value="Chromosome"/>
</dbReference>
<reference evidence="4" key="1">
    <citation type="submission" date="2014-11" db="EMBL/GenBank/DDBJ databases">
        <authorList>
            <person name="Hornung B.V."/>
        </authorList>
    </citation>
    <scope>NUCLEOTIDE SEQUENCE</scope>
    <source>
        <strain evidence="4">INE</strain>
    </source>
</reference>
<dbReference type="Pfam" id="PF05949">
    <property type="entry name" value="DUF881"/>
    <property type="match status" value="1"/>
</dbReference>
<evidence type="ECO:0000256" key="2">
    <source>
        <dbReference type="SAM" id="Coils"/>
    </source>
</evidence>
<keyword evidence="2" id="KW-0175">Coiled coil</keyword>
<dbReference type="Gene3D" id="3.30.70.1880">
    <property type="entry name" value="Protein of unknown function DUF881"/>
    <property type="match status" value="1"/>
</dbReference>
<organism evidence="3">
    <name type="scientific">Acididesulfobacillus acetoxydans</name>
    <dbReference type="NCBI Taxonomy" id="1561005"/>
    <lineage>
        <taxon>Bacteria</taxon>
        <taxon>Bacillati</taxon>
        <taxon>Bacillota</taxon>
        <taxon>Clostridia</taxon>
        <taxon>Eubacteriales</taxon>
        <taxon>Peptococcaceae</taxon>
        <taxon>Acididesulfobacillus</taxon>
    </lineage>
</organism>
<dbReference type="AlphaFoldDB" id="A0A8S0WVW5"/>
<dbReference type="PANTHER" id="PTHR37313">
    <property type="entry name" value="UPF0749 PROTEIN RV1825"/>
    <property type="match status" value="1"/>
</dbReference>
<evidence type="ECO:0008006" key="6">
    <source>
        <dbReference type="Google" id="ProtNLM"/>
    </source>
</evidence>
<proteinExistence type="inferred from homology"/>
<dbReference type="EMBL" id="LR746496">
    <property type="protein sequence ID" value="CAA7599911.1"/>
    <property type="molecule type" value="Genomic_DNA"/>
</dbReference>